<dbReference type="Gene3D" id="1.10.10.60">
    <property type="entry name" value="Homeodomain-like"/>
    <property type="match status" value="1"/>
</dbReference>
<dbReference type="Pfam" id="PF12833">
    <property type="entry name" value="HTH_18"/>
    <property type="match status" value="1"/>
</dbReference>
<dbReference type="PANTHER" id="PTHR43280">
    <property type="entry name" value="ARAC-FAMILY TRANSCRIPTIONAL REGULATOR"/>
    <property type="match status" value="1"/>
</dbReference>
<dbReference type="PANTHER" id="PTHR43280:SF32">
    <property type="entry name" value="TRANSCRIPTIONAL REGULATORY PROTEIN"/>
    <property type="match status" value="1"/>
</dbReference>
<evidence type="ECO:0000256" key="3">
    <source>
        <dbReference type="ARBA" id="ARBA00023163"/>
    </source>
</evidence>
<keyword evidence="3" id="KW-0804">Transcription</keyword>
<dbReference type="SUPFAM" id="SSF51215">
    <property type="entry name" value="Regulatory protein AraC"/>
    <property type="match status" value="1"/>
</dbReference>
<evidence type="ECO:0000313" key="6">
    <source>
        <dbReference type="Proteomes" id="UP001162741"/>
    </source>
</evidence>
<evidence type="ECO:0000259" key="4">
    <source>
        <dbReference type="PROSITE" id="PS01124"/>
    </source>
</evidence>
<dbReference type="Proteomes" id="UP001162741">
    <property type="component" value="Chromosome"/>
</dbReference>
<keyword evidence="2" id="KW-0238">DNA-binding</keyword>
<dbReference type="EMBL" id="CP107006">
    <property type="protein sequence ID" value="UYQ94320.1"/>
    <property type="molecule type" value="Genomic_DNA"/>
</dbReference>
<proteinExistence type="predicted"/>
<evidence type="ECO:0000313" key="5">
    <source>
        <dbReference type="EMBL" id="UYQ94320.1"/>
    </source>
</evidence>
<feature type="domain" description="HTH araC/xylS-type" evidence="4">
    <location>
        <begin position="194"/>
        <end position="292"/>
    </location>
</feature>
<keyword evidence="6" id="KW-1185">Reference proteome</keyword>
<dbReference type="InterPro" id="IPR018060">
    <property type="entry name" value="HTH_AraC"/>
</dbReference>
<keyword evidence="1" id="KW-0805">Transcription regulation</keyword>
<evidence type="ECO:0000256" key="1">
    <source>
        <dbReference type="ARBA" id="ARBA00023015"/>
    </source>
</evidence>
<evidence type="ECO:0000256" key="2">
    <source>
        <dbReference type="ARBA" id="ARBA00023125"/>
    </source>
</evidence>
<protein>
    <submittedName>
        <fullName evidence="5">AraC family transcriptional regulator</fullName>
    </submittedName>
</protein>
<dbReference type="SUPFAM" id="SSF46689">
    <property type="entry name" value="Homeodomain-like"/>
    <property type="match status" value="1"/>
</dbReference>
<organism evidence="5 6">
    <name type="scientific">Chitinophaga horti</name>
    <dbReference type="NCBI Taxonomy" id="2920382"/>
    <lineage>
        <taxon>Bacteria</taxon>
        <taxon>Pseudomonadati</taxon>
        <taxon>Bacteroidota</taxon>
        <taxon>Chitinophagia</taxon>
        <taxon>Chitinophagales</taxon>
        <taxon>Chitinophagaceae</taxon>
        <taxon>Chitinophaga</taxon>
    </lineage>
</organism>
<dbReference type="PROSITE" id="PS01124">
    <property type="entry name" value="HTH_ARAC_FAMILY_2"/>
    <property type="match status" value="1"/>
</dbReference>
<dbReference type="RefSeq" id="WP_264282238.1">
    <property type="nucleotide sequence ID" value="NZ_CP107006.1"/>
</dbReference>
<dbReference type="InterPro" id="IPR037923">
    <property type="entry name" value="HTH-like"/>
</dbReference>
<sequence>MQNVAIEERKEQKLLVKDKLAVCKADTDFYIKRLSGEALANIAGEVPFRHDGFCISILISGEMEQYVDFDRQMVTGPAITMLERGQIHQQIFGEGCELIHIYFKPDFLMTETQCLLNCWSCMFRSAVIKMDEEQLKEVLSYCRMLINEFRQNRPRKDAVLRNLLSALIIACGRIVAPEPVHLKNEETQPQGIVLQFKMLVDKHFRDKVQVSDYAEMLYITAGHLNDSVKAVFGRNAKNLIDEKRIMEAKRLLYLRHHSVKEIAYELSFEDDAYFNRFFKKHTGLTPVFFQKQIREKYN</sequence>
<name>A0ABY6J3S1_9BACT</name>
<accession>A0ABY6J3S1</accession>
<gene>
    <name evidence="5" type="ORF">MKQ68_04340</name>
</gene>
<dbReference type="InterPro" id="IPR009057">
    <property type="entry name" value="Homeodomain-like_sf"/>
</dbReference>
<dbReference type="SMART" id="SM00342">
    <property type="entry name" value="HTH_ARAC"/>
    <property type="match status" value="1"/>
</dbReference>
<reference evidence="5" key="1">
    <citation type="submission" date="2022-10" db="EMBL/GenBank/DDBJ databases">
        <title>Chitinophaga sp. nov., isolated from soil.</title>
        <authorList>
            <person name="Jeon C.O."/>
        </authorList>
    </citation>
    <scope>NUCLEOTIDE SEQUENCE</scope>
    <source>
        <strain evidence="5">R8</strain>
    </source>
</reference>